<dbReference type="EMBL" id="NNRK01000026">
    <property type="protein sequence ID" value="OYR14261.1"/>
    <property type="molecule type" value="Genomic_DNA"/>
</dbReference>
<dbReference type="RefSeq" id="WP_094577026.1">
    <property type="nucleotide sequence ID" value="NZ_JBHEEL010000001.1"/>
</dbReference>
<keyword evidence="2" id="KW-1185">Reference proteome</keyword>
<comment type="caution">
    <text evidence="1">The sequence shown here is derived from an EMBL/GenBank/DDBJ whole genome shotgun (WGS) entry which is preliminary data.</text>
</comment>
<dbReference type="AlphaFoldDB" id="A0A256FII5"/>
<dbReference type="Proteomes" id="UP000216345">
    <property type="component" value="Unassembled WGS sequence"/>
</dbReference>
<evidence type="ECO:0000313" key="2">
    <source>
        <dbReference type="Proteomes" id="UP000216345"/>
    </source>
</evidence>
<protein>
    <submittedName>
        <fullName evidence="1">Uncharacterized protein</fullName>
    </submittedName>
</protein>
<evidence type="ECO:0000313" key="1">
    <source>
        <dbReference type="EMBL" id="OYR14261.1"/>
    </source>
</evidence>
<sequence length="88" mass="10466">MASVSSLVDQWIADNGAPRRFEPEVSGSFEYFNCYLHRFGIRLRMQGWRCQYSQNGGQWRPIPRRRVRKLVDELRKLEGLEPLRAVRQ</sequence>
<name>A0A256FII5_9HYPH</name>
<proteinExistence type="predicted"/>
<dbReference type="OrthoDB" id="8451498at2"/>
<accession>A0A256FII5</accession>
<organism evidence="1 2">
    <name type="scientific">Brucella rhizosphaerae</name>
    <dbReference type="NCBI Taxonomy" id="571254"/>
    <lineage>
        <taxon>Bacteria</taxon>
        <taxon>Pseudomonadati</taxon>
        <taxon>Pseudomonadota</taxon>
        <taxon>Alphaproteobacteria</taxon>
        <taxon>Hyphomicrobiales</taxon>
        <taxon>Brucellaceae</taxon>
        <taxon>Brucella/Ochrobactrum group</taxon>
        <taxon>Brucella</taxon>
    </lineage>
</organism>
<gene>
    <name evidence="1" type="ORF">CEV32_0259</name>
</gene>
<reference evidence="1 2" key="1">
    <citation type="submission" date="2017-07" db="EMBL/GenBank/DDBJ databases">
        <title>Phylogenetic study on the rhizospheric bacterium Ochrobactrum sp. A44.</title>
        <authorList>
            <person name="Krzyzanowska D.M."/>
            <person name="Ossowicki A."/>
            <person name="Rajewska M."/>
            <person name="Maciag T."/>
            <person name="Kaczynski Z."/>
            <person name="Czerwicka M."/>
            <person name="Jafra S."/>
        </authorList>
    </citation>
    <scope>NUCLEOTIDE SEQUENCE [LARGE SCALE GENOMIC DNA]</scope>
    <source>
        <strain evidence="1 2">PR17</strain>
    </source>
</reference>